<reference evidence="2 3" key="1">
    <citation type="submission" date="2018-06" db="EMBL/GenBank/DDBJ databases">
        <title>Genomic Encyclopedia of Type Strains, Phase III (KMG-III): the genomes of soil and plant-associated and newly described type strains.</title>
        <authorList>
            <person name="Whitman W."/>
        </authorList>
    </citation>
    <scope>NUCLEOTIDE SEQUENCE [LARGE SCALE GENOMIC DNA]</scope>
    <source>
        <strain evidence="2 3">CECT 7646</strain>
    </source>
</reference>
<dbReference type="InterPro" id="IPR007314">
    <property type="entry name" value="Cofac_haem-bd_dom"/>
</dbReference>
<organism evidence="2 3">
    <name type="scientific">Xylophilus ampelinus</name>
    <dbReference type="NCBI Taxonomy" id="54067"/>
    <lineage>
        <taxon>Bacteria</taxon>
        <taxon>Pseudomonadati</taxon>
        <taxon>Pseudomonadota</taxon>
        <taxon>Betaproteobacteria</taxon>
        <taxon>Burkholderiales</taxon>
        <taxon>Xylophilus</taxon>
    </lineage>
</organism>
<evidence type="ECO:0000313" key="3">
    <source>
        <dbReference type="Proteomes" id="UP000247540"/>
    </source>
</evidence>
<proteinExistence type="predicted"/>
<gene>
    <name evidence="2" type="ORF">DFQ15_11945</name>
</gene>
<evidence type="ECO:0000259" key="1">
    <source>
        <dbReference type="Pfam" id="PF04187"/>
    </source>
</evidence>
<dbReference type="EMBL" id="QJTC01000019">
    <property type="protein sequence ID" value="PYE75857.1"/>
    <property type="molecule type" value="Genomic_DNA"/>
</dbReference>
<dbReference type="SUPFAM" id="SSF159501">
    <property type="entry name" value="EreA/ChaN-like"/>
    <property type="match status" value="1"/>
</dbReference>
<keyword evidence="3" id="KW-1185">Reference proteome</keyword>
<dbReference type="RefSeq" id="WP_233504478.1">
    <property type="nucleotide sequence ID" value="NZ_JAMOFZ010000023.1"/>
</dbReference>
<dbReference type="Pfam" id="PF04187">
    <property type="entry name" value="Cofac_haem_bdg"/>
    <property type="match status" value="1"/>
</dbReference>
<dbReference type="AlphaFoldDB" id="A0A318SDX5"/>
<feature type="domain" description="Haem-binding uptake Tiki superfamily ChaN" evidence="1">
    <location>
        <begin position="61"/>
        <end position="219"/>
    </location>
</feature>
<sequence>MTACAPLRHRLSRPGPAVRHAAPMLLAGVLAGCAAGPSAVPAKTPGTAAEPASPAGADATPDILLIGETHDAAGQPELVVAQLQRLAARGRLAAVALEMAPLGATTVALTPDADDAALRRALRWDERAWPWARYAPVVRAGLAARVPVVGANLPADQMRTAMEDVSLDAQLAPDVRRAQEEAIRTGHCGLLPERQIGPMTRVQIGRDRAMALTLAESVMPGRTACCWRVPAMSTGSWACRSTCRPSGPCVAWRWWPAARRPAGSSTRCGPARRCRRSITAPACGG</sequence>
<name>A0A318SDX5_9BURK</name>
<dbReference type="Proteomes" id="UP000247540">
    <property type="component" value="Unassembled WGS sequence"/>
</dbReference>
<accession>A0A318SDX5</accession>
<dbReference type="Gene3D" id="3.40.50.11550">
    <property type="match status" value="1"/>
</dbReference>
<protein>
    <submittedName>
        <fullName evidence="2">Putative iron-regulated protein</fullName>
    </submittedName>
</protein>
<comment type="caution">
    <text evidence="2">The sequence shown here is derived from an EMBL/GenBank/DDBJ whole genome shotgun (WGS) entry which is preliminary data.</text>
</comment>
<evidence type="ECO:0000313" key="2">
    <source>
        <dbReference type="EMBL" id="PYE75857.1"/>
    </source>
</evidence>